<keyword evidence="3" id="KW-0472">Membrane</keyword>
<feature type="transmembrane region" description="Helical" evidence="3">
    <location>
        <begin position="21"/>
        <end position="40"/>
    </location>
</feature>
<dbReference type="Pfam" id="PF05036">
    <property type="entry name" value="SPOR"/>
    <property type="match status" value="1"/>
</dbReference>
<keyword evidence="5" id="KW-0132">Cell division</keyword>
<dbReference type="PANTHER" id="PTHR38687">
    <property type="entry name" value="CELL DIVISION PROTEIN DEDD-RELATED"/>
    <property type="match status" value="1"/>
</dbReference>
<sequence>MPNRDYAARAKKNKKGTNRSLILAILILLLMMSGLGLWVLKENAPVQTIPTQTVAPSQPKSTLPSPPEEVYSYIRDLETREVPVDKNSKLAKLTKEQEQQLQRQKEEEQRKLQQVQAAQAQVQLNEQTKETASSETDAALAEELSLKKAKEKQLAEEKRQAELKKQQEAAKKAEQQAQVKAQTKATEPQKPKQEPAKVVASAAKPADIAKPAAGKYGLQCGAFKNKAQAENMQARLAMAGYNARINSNGEWNRVVIGPIGDRAATSAAQSNSRSVAECLIVGM</sequence>
<dbReference type="NCBIfam" id="TIGR02223">
    <property type="entry name" value="ftsN"/>
    <property type="match status" value="1"/>
</dbReference>
<gene>
    <name evidence="5" type="primary">ftsN</name>
    <name evidence="5" type="ORF">E4T80_08820</name>
</gene>
<keyword evidence="5" id="KW-0131">Cell cycle</keyword>
<dbReference type="GO" id="GO:0042834">
    <property type="term" value="F:peptidoglycan binding"/>
    <property type="evidence" value="ECO:0007669"/>
    <property type="project" value="InterPro"/>
</dbReference>
<evidence type="ECO:0000256" key="2">
    <source>
        <dbReference type="SAM" id="MobiDB-lite"/>
    </source>
</evidence>
<proteinExistence type="predicted"/>
<evidence type="ECO:0000313" key="6">
    <source>
        <dbReference type="Proteomes" id="UP000297396"/>
    </source>
</evidence>
<feature type="compositionally biased region" description="Low complexity" evidence="2">
    <location>
        <begin position="175"/>
        <end position="186"/>
    </location>
</feature>
<dbReference type="Proteomes" id="UP000297396">
    <property type="component" value="Unassembled WGS sequence"/>
</dbReference>
<comment type="caution">
    <text evidence="5">The sequence shown here is derived from an EMBL/GenBank/DDBJ whole genome shotgun (WGS) entry which is preliminary data.</text>
</comment>
<dbReference type="Gene3D" id="3.30.70.1070">
    <property type="entry name" value="Sporulation related repeat"/>
    <property type="match status" value="1"/>
</dbReference>
<organism evidence="5 6">
    <name type="scientific">Muribacter muris</name>
    <dbReference type="NCBI Taxonomy" id="67855"/>
    <lineage>
        <taxon>Bacteria</taxon>
        <taxon>Pseudomonadati</taxon>
        <taxon>Pseudomonadota</taxon>
        <taxon>Gammaproteobacteria</taxon>
        <taxon>Pasteurellales</taxon>
        <taxon>Pasteurellaceae</taxon>
        <taxon>Muribacter</taxon>
    </lineage>
</organism>
<evidence type="ECO:0000259" key="4">
    <source>
        <dbReference type="PROSITE" id="PS51724"/>
    </source>
</evidence>
<keyword evidence="3" id="KW-1133">Transmembrane helix</keyword>
<dbReference type="AlphaFoldDB" id="A0A4Y9JXH7"/>
<dbReference type="InterPro" id="IPR011930">
    <property type="entry name" value="FtsN"/>
</dbReference>
<evidence type="ECO:0000256" key="3">
    <source>
        <dbReference type="SAM" id="Phobius"/>
    </source>
</evidence>
<dbReference type="PANTHER" id="PTHR38687:SF2">
    <property type="entry name" value="CELL DIVISION PROTEIN FTSN"/>
    <property type="match status" value="1"/>
</dbReference>
<reference evidence="5 6" key="1">
    <citation type="submission" date="2019-03" db="EMBL/GenBank/DDBJ databases">
        <title>Diversity of the mouse oral microbiome.</title>
        <authorList>
            <person name="Joseph S."/>
            <person name="Aduse-Opoku J."/>
            <person name="Curtis M."/>
            <person name="Wade W."/>
            <person name="Hashim A."/>
        </authorList>
    </citation>
    <scope>NUCLEOTIDE SEQUENCE [LARGE SCALE GENOMIC DNA]</scope>
    <source>
        <strain evidence="5 6">WT12</strain>
    </source>
</reference>
<evidence type="ECO:0000256" key="1">
    <source>
        <dbReference type="NCBIfam" id="TIGR02223"/>
    </source>
</evidence>
<dbReference type="InterPro" id="IPR036680">
    <property type="entry name" value="SPOR-like_sf"/>
</dbReference>
<dbReference type="SUPFAM" id="SSF110997">
    <property type="entry name" value="Sporulation related repeat"/>
    <property type="match status" value="1"/>
</dbReference>
<accession>A0A4Y9JXH7</accession>
<protein>
    <recommendedName>
        <fullName evidence="1">Cell division protein FtsN</fullName>
    </recommendedName>
</protein>
<dbReference type="InterPro" id="IPR052521">
    <property type="entry name" value="Cell_div_SPOR-domain"/>
</dbReference>
<name>A0A4Y9JXH7_9PAST</name>
<feature type="domain" description="SPOR" evidence="4">
    <location>
        <begin position="210"/>
        <end position="283"/>
    </location>
</feature>
<dbReference type="EMBL" id="SPPA01000019">
    <property type="protein sequence ID" value="TFV09175.1"/>
    <property type="molecule type" value="Genomic_DNA"/>
</dbReference>
<evidence type="ECO:0000313" key="5">
    <source>
        <dbReference type="EMBL" id="TFV09175.1"/>
    </source>
</evidence>
<feature type="compositionally biased region" description="Basic and acidic residues" evidence="2">
    <location>
        <begin position="158"/>
        <end position="174"/>
    </location>
</feature>
<dbReference type="PROSITE" id="PS51724">
    <property type="entry name" value="SPOR"/>
    <property type="match status" value="1"/>
</dbReference>
<feature type="region of interest" description="Disordered" evidence="2">
    <location>
        <begin position="158"/>
        <end position="196"/>
    </location>
</feature>
<dbReference type="InterPro" id="IPR007730">
    <property type="entry name" value="SPOR-like_dom"/>
</dbReference>
<dbReference type="OrthoDB" id="8558195at2"/>
<keyword evidence="3" id="KW-0812">Transmembrane</keyword>
<dbReference type="RefSeq" id="WP_135057510.1">
    <property type="nucleotide sequence ID" value="NZ_JADGLC010000019.1"/>
</dbReference>
<dbReference type="GO" id="GO:0051301">
    <property type="term" value="P:cell division"/>
    <property type="evidence" value="ECO:0007669"/>
    <property type="project" value="UniProtKB-KW"/>
</dbReference>